<dbReference type="EMBL" id="CAEZUF010000014">
    <property type="protein sequence ID" value="CAB4586496.1"/>
    <property type="molecule type" value="Genomic_DNA"/>
</dbReference>
<dbReference type="EMBL" id="CAFBOI010000123">
    <property type="protein sequence ID" value="CAB4983357.1"/>
    <property type="molecule type" value="Genomic_DNA"/>
</dbReference>
<evidence type="ECO:0000313" key="1">
    <source>
        <dbReference type="EMBL" id="CAB4586496.1"/>
    </source>
</evidence>
<protein>
    <submittedName>
        <fullName evidence="4">Unannotated protein</fullName>
    </submittedName>
</protein>
<gene>
    <name evidence="1" type="ORF">UFOPK1791_00272</name>
    <name evidence="2" type="ORF">UFOPK2802_00530</name>
    <name evidence="3" type="ORF">UFOPK3948_00869</name>
    <name evidence="4" type="ORF">UFOPK4355_00419</name>
</gene>
<dbReference type="EMBL" id="CAFBQT010000035">
    <property type="protein sequence ID" value="CAB5062146.1"/>
    <property type="molecule type" value="Genomic_DNA"/>
</dbReference>
<reference evidence="4" key="1">
    <citation type="submission" date="2020-05" db="EMBL/GenBank/DDBJ databases">
        <authorList>
            <person name="Chiriac C."/>
            <person name="Salcher M."/>
            <person name="Ghai R."/>
            <person name="Kavagutti S V."/>
        </authorList>
    </citation>
    <scope>NUCLEOTIDE SEQUENCE</scope>
</reference>
<accession>A0A6J7UB90</accession>
<dbReference type="AlphaFoldDB" id="A0A6J7UB90"/>
<organism evidence="4">
    <name type="scientific">freshwater metagenome</name>
    <dbReference type="NCBI Taxonomy" id="449393"/>
    <lineage>
        <taxon>unclassified sequences</taxon>
        <taxon>metagenomes</taxon>
        <taxon>ecological metagenomes</taxon>
    </lineage>
</organism>
<dbReference type="EMBL" id="CAEZYX010000039">
    <property type="protein sequence ID" value="CAB4740840.1"/>
    <property type="molecule type" value="Genomic_DNA"/>
</dbReference>
<evidence type="ECO:0000313" key="3">
    <source>
        <dbReference type="EMBL" id="CAB4983357.1"/>
    </source>
</evidence>
<proteinExistence type="predicted"/>
<sequence length="92" mass="10092">MFNLRNSSIKKWSVRQPGETQTSEVLLINSPVTSVITSGKTFLSSKSCTIAPWLVRKSTIAFPVTPAPTTATFLFLRVLRNDMAGYATTHCA</sequence>
<name>A0A6J7UB90_9ZZZZ</name>
<evidence type="ECO:0000313" key="2">
    <source>
        <dbReference type="EMBL" id="CAB4740840.1"/>
    </source>
</evidence>
<evidence type="ECO:0000313" key="4">
    <source>
        <dbReference type="EMBL" id="CAB5062146.1"/>
    </source>
</evidence>